<evidence type="ECO:0000313" key="4">
    <source>
        <dbReference type="Proteomes" id="UP000291404"/>
    </source>
</evidence>
<protein>
    <recommendedName>
        <fullName evidence="2">Sm domain-containing protein</fullName>
    </recommendedName>
</protein>
<accession>A0A4Q9LPW5</accession>
<dbReference type="SMART" id="SM00651">
    <property type="entry name" value="Sm"/>
    <property type="match status" value="1"/>
</dbReference>
<reference evidence="3 4" key="1">
    <citation type="submission" date="2017-12" db="EMBL/GenBank/DDBJ databases">
        <authorList>
            <person name="Pombert J.-F."/>
            <person name="Haag K.L."/>
            <person name="Ebert D."/>
        </authorList>
    </citation>
    <scope>NUCLEOTIDE SEQUENCE [LARGE SCALE GENOMIC DNA]</scope>
    <source>
        <strain evidence="3">BE-OM-2</strain>
    </source>
</reference>
<dbReference type="EMBL" id="PITI01000018">
    <property type="protein sequence ID" value="TBU09565.1"/>
    <property type="molecule type" value="Genomic_DNA"/>
</dbReference>
<feature type="region of interest" description="Disordered" evidence="1">
    <location>
        <begin position="192"/>
        <end position="222"/>
    </location>
</feature>
<dbReference type="SUPFAM" id="SSF50182">
    <property type="entry name" value="Sm-like ribonucleoproteins"/>
    <property type="match status" value="1"/>
</dbReference>
<dbReference type="VEuPathDB" id="MicrosporidiaDB:CWI39_0620p0030"/>
<dbReference type="Gene3D" id="2.30.30.100">
    <property type="match status" value="1"/>
</dbReference>
<dbReference type="Proteomes" id="UP000291404">
    <property type="component" value="Unassembled WGS sequence"/>
</dbReference>
<gene>
    <name evidence="3" type="ORF">CWI36_0018p0010</name>
</gene>
<dbReference type="PROSITE" id="PS52002">
    <property type="entry name" value="SM"/>
    <property type="match status" value="1"/>
</dbReference>
<proteinExistence type="predicted"/>
<dbReference type="VEuPathDB" id="MicrosporidiaDB:CWI36_0018p0010"/>
<dbReference type="InterPro" id="IPR047575">
    <property type="entry name" value="Sm"/>
</dbReference>
<dbReference type="InterPro" id="IPR001163">
    <property type="entry name" value="Sm_dom_euk/arc"/>
</dbReference>
<dbReference type="GO" id="GO:0003723">
    <property type="term" value="F:RNA binding"/>
    <property type="evidence" value="ECO:0007669"/>
    <property type="project" value="InterPro"/>
</dbReference>
<organism evidence="3 4">
    <name type="scientific">Hamiltosporidium magnivora</name>
    <dbReference type="NCBI Taxonomy" id="148818"/>
    <lineage>
        <taxon>Eukaryota</taxon>
        <taxon>Fungi</taxon>
        <taxon>Fungi incertae sedis</taxon>
        <taxon>Microsporidia</taxon>
        <taxon>Dubosqiidae</taxon>
        <taxon>Hamiltosporidium</taxon>
    </lineage>
</organism>
<evidence type="ECO:0000259" key="2">
    <source>
        <dbReference type="PROSITE" id="PS52002"/>
    </source>
</evidence>
<dbReference type="InterPro" id="IPR010920">
    <property type="entry name" value="LSM_dom_sf"/>
</dbReference>
<dbReference type="AlphaFoldDB" id="A0A4Q9LPW5"/>
<dbReference type="Pfam" id="PF01423">
    <property type="entry name" value="LSM"/>
    <property type="match status" value="1"/>
</dbReference>
<feature type="domain" description="Sm" evidence="2">
    <location>
        <begin position="51"/>
        <end position="122"/>
    </location>
</feature>
<evidence type="ECO:0000256" key="1">
    <source>
        <dbReference type="SAM" id="MobiDB-lite"/>
    </source>
</evidence>
<sequence>MKIVSKNFIEFFPSNFYLNLNFIEFYFFKFLLEFYKILFEFFNPSKQKIMKIVLLLRKLKNQEVKIFTKENTIVEGQLKSIESNMNISLLGATITKGKHVTKAGLYNLRGTNVRFIELPENFIAESFCDFYEKNKNGEKKSKKKNKNKIYVPSNIKRRKSVNVCYYESRDARGTNTPKMVQKILNQKIKPPLFHKEEPTNNINKESDLEEETKVVEEVEENI</sequence>
<name>A0A4Q9LPW5_9MICR</name>
<keyword evidence="4" id="KW-1185">Reference proteome</keyword>
<evidence type="ECO:0000313" key="3">
    <source>
        <dbReference type="EMBL" id="TBU09565.1"/>
    </source>
</evidence>
<dbReference type="GO" id="GO:0032991">
    <property type="term" value="C:protein-containing complex"/>
    <property type="evidence" value="ECO:0007669"/>
    <property type="project" value="UniProtKB-ARBA"/>
</dbReference>
<comment type="caution">
    <text evidence="3">The sequence shown here is derived from an EMBL/GenBank/DDBJ whole genome shotgun (WGS) entry which is preliminary data.</text>
</comment>